<reference evidence="1 2" key="1">
    <citation type="journal article" date="2021" name="Hortic Res">
        <title>High-quality reference genome and annotation aids understanding of berry development for evergreen blueberry (Vaccinium darrowii).</title>
        <authorList>
            <person name="Yu J."/>
            <person name="Hulse-Kemp A.M."/>
            <person name="Babiker E."/>
            <person name="Staton M."/>
        </authorList>
    </citation>
    <scope>NUCLEOTIDE SEQUENCE [LARGE SCALE GENOMIC DNA]</scope>
    <source>
        <strain evidence="2">cv. NJ 8807/NJ 8810</strain>
        <tissue evidence="1">Young leaf</tissue>
    </source>
</reference>
<dbReference type="EMBL" id="CM037151">
    <property type="protein sequence ID" value="KAH7844892.1"/>
    <property type="molecule type" value="Genomic_DNA"/>
</dbReference>
<gene>
    <name evidence="1" type="ORF">Vadar_032736</name>
</gene>
<proteinExistence type="predicted"/>
<sequence>MSSKVKPLNILVHCKTSKNLDLFKDGIHRINGMYSFLCKSFCDVTESPKTDDSSTTTESPELPSWVKFLEKDNPLLVDQEDEFSLPTVSFWAGNHKIQGQTTDIKSIVSDIAETDIDRISKILKNQFRSPDDVMQALNGCNVNVSESLVGQILNRFSYDWIPALGFFKWAKSPMAFKFSADLYNSLVDILGKCRKFDLMWEVVEEMDRLGKGYFSLVTMTKVFRRLARAQRYKDAIETFRKIEQYGLRKDVEAMNSLMDALVKRNSVEHAQEVYLEYKDCVIPNTHTFNILLHGWCKSRQIEKGRDTMDEMKSHGFSPNVISYTCFVEYYCHEKDFRKVNEVLQEMEEKGCPPSTVTYTIVMHALGKAKEINEALKVYEKMAQRGCVPDCSFYNSLIYILSKAGRLKDAREAFDDMSKHGVSPDVVTYNTMMATACEHSQEDNALKLLWEMEKDGCKPNLRTYAPLLKMCCRKKRMKLLSFLLNHMFENDVSLELGTYSLLVHGLCNSGKLEHACVLYEAMVLRGFVSTDYTSEMLRKELEKMGMEKAKARIGELIVQA</sequence>
<name>A0ACB7XV35_9ERIC</name>
<dbReference type="Proteomes" id="UP000828048">
    <property type="component" value="Chromosome 1"/>
</dbReference>
<keyword evidence="2" id="KW-1185">Reference proteome</keyword>
<organism evidence="1 2">
    <name type="scientific">Vaccinium darrowii</name>
    <dbReference type="NCBI Taxonomy" id="229202"/>
    <lineage>
        <taxon>Eukaryota</taxon>
        <taxon>Viridiplantae</taxon>
        <taxon>Streptophyta</taxon>
        <taxon>Embryophyta</taxon>
        <taxon>Tracheophyta</taxon>
        <taxon>Spermatophyta</taxon>
        <taxon>Magnoliopsida</taxon>
        <taxon>eudicotyledons</taxon>
        <taxon>Gunneridae</taxon>
        <taxon>Pentapetalae</taxon>
        <taxon>asterids</taxon>
        <taxon>Ericales</taxon>
        <taxon>Ericaceae</taxon>
        <taxon>Vaccinioideae</taxon>
        <taxon>Vaccinieae</taxon>
        <taxon>Vaccinium</taxon>
    </lineage>
</organism>
<comment type="caution">
    <text evidence="1">The sequence shown here is derived from an EMBL/GenBank/DDBJ whole genome shotgun (WGS) entry which is preliminary data.</text>
</comment>
<evidence type="ECO:0000313" key="1">
    <source>
        <dbReference type="EMBL" id="KAH7844892.1"/>
    </source>
</evidence>
<evidence type="ECO:0000313" key="2">
    <source>
        <dbReference type="Proteomes" id="UP000828048"/>
    </source>
</evidence>
<protein>
    <submittedName>
        <fullName evidence="1">Uncharacterized protein</fullName>
    </submittedName>
</protein>
<accession>A0ACB7XV35</accession>